<dbReference type="Proteomes" id="UP000561726">
    <property type="component" value="Unassembled WGS sequence"/>
</dbReference>
<keyword evidence="1" id="KW-1133">Transmembrane helix</keyword>
<keyword evidence="1" id="KW-0812">Transmembrane</keyword>
<feature type="chain" id="PRO_5035986893" description="Sortase" evidence="2">
    <location>
        <begin position="26"/>
        <end position="181"/>
    </location>
</feature>
<feature type="transmembrane region" description="Helical" evidence="1">
    <location>
        <begin position="150"/>
        <end position="172"/>
    </location>
</feature>
<comment type="caution">
    <text evidence="3">The sequence shown here is derived from an EMBL/GenBank/DDBJ whole genome shotgun (WGS) entry which is preliminary data.</text>
</comment>
<keyword evidence="1" id="KW-0472">Membrane</keyword>
<dbReference type="AlphaFoldDB" id="A0A099J251"/>
<dbReference type="EMBL" id="JPXF01000077">
    <property type="protein sequence ID" value="KGJ72366.1"/>
    <property type="molecule type" value="Genomic_DNA"/>
</dbReference>
<reference evidence="4 6" key="2">
    <citation type="submission" date="2020-08" db="EMBL/GenBank/DDBJ databases">
        <title>Sequencing the genomes of 1000 actinobacteria strains.</title>
        <authorList>
            <person name="Klenk H.-P."/>
        </authorList>
    </citation>
    <scope>NUCLEOTIDE SEQUENCE [LARGE SCALE GENOMIC DNA]</scope>
    <source>
        <strain evidence="4 6">DSM 21065</strain>
    </source>
</reference>
<gene>
    <name evidence="4" type="ORF">BJ997_002921</name>
    <name evidence="3" type="ORF">GY21_15840</name>
</gene>
<protein>
    <recommendedName>
        <fullName evidence="7">Sortase</fullName>
    </recommendedName>
</protein>
<sequence length="181" mass="17473">MVKKVLAAVVLAILAIFSVPAAALAAGYVPDSAITVSGSAVPGGTVTVSIPANSFLPNEPVAFAISGSGSPTIAVVKAATASVTKNATPVGAASVTVGLPSNATGTYNGTATGLTSGNVVTWTIVVSSASGGAASESGGLPATGYQLPSVLLWSAVGALMIGIALLVVLVMARRRGTHADT</sequence>
<evidence type="ECO:0000313" key="5">
    <source>
        <dbReference type="Proteomes" id="UP000029864"/>
    </source>
</evidence>
<reference evidence="3 5" key="1">
    <citation type="submission" date="2014-08" db="EMBL/GenBank/DDBJ databases">
        <authorList>
            <person name="Sisinthy S."/>
        </authorList>
    </citation>
    <scope>NUCLEOTIDE SEQUENCE [LARGE SCALE GENOMIC DNA]</scope>
    <source>
        <strain evidence="3 5">RuG17</strain>
    </source>
</reference>
<evidence type="ECO:0000256" key="2">
    <source>
        <dbReference type="SAM" id="SignalP"/>
    </source>
</evidence>
<dbReference type="OrthoDB" id="5123242at2"/>
<evidence type="ECO:0008006" key="7">
    <source>
        <dbReference type="Google" id="ProtNLM"/>
    </source>
</evidence>
<name>A0A099J251_9MICO</name>
<evidence type="ECO:0000313" key="6">
    <source>
        <dbReference type="Proteomes" id="UP000561726"/>
    </source>
</evidence>
<feature type="signal peptide" evidence="2">
    <location>
        <begin position="1"/>
        <end position="25"/>
    </location>
</feature>
<dbReference type="RefSeq" id="WP_035838088.1">
    <property type="nucleotide sequence ID" value="NZ_JACHBQ010000001.1"/>
</dbReference>
<evidence type="ECO:0000313" key="4">
    <source>
        <dbReference type="EMBL" id="MBB5642373.1"/>
    </source>
</evidence>
<organism evidence="3 5">
    <name type="scientific">Cryobacterium roopkundense</name>
    <dbReference type="NCBI Taxonomy" id="1001240"/>
    <lineage>
        <taxon>Bacteria</taxon>
        <taxon>Bacillati</taxon>
        <taxon>Actinomycetota</taxon>
        <taxon>Actinomycetes</taxon>
        <taxon>Micrococcales</taxon>
        <taxon>Microbacteriaceae</taxon>
        <taxon>Cryobacterium</taxon>
    </lineage>
</organism>
<evidence type="ECO:0000313" key="3">
    <source>
        <dbReference type="EMBL" id="KGJ72366.1"/>
    </source>
</evidence>
<accession>A0A099J251</accession>
<dbReference type="Proteomes" id="UP000029864">
    <property type="component" value="Unassembled WGS sequence"/>
</dbReference>
<keyword evidence="5" id="KW-1185">Reference proteome</keyword>
<keyword evidence="2" id="KW-0732">Signal</keyword>
<dbReference type="EMBL" id="JACHBQ010000001">
    <property type="protein sequence ID" value="MBB5642373.1"/>
    <property type="molecule type" value="Genomic_DNA"/>
</dbReference>
<proteinExistence type="predicted"/>
<evidence type="ECO:0000256" key="1">
    <source>
        <dbReference type="SAM" id="Phobius"/>
    </source>
</evidence>